<accession>A0A2R6RLJ8</accession>
<protein>
    <submittedName>
        <fullName evidence="1">Uncharacterized protein</fullName>
    </submittedName>
</protein>
<reference evidence="1 2" key="1">
    <citation type="submission" date="2018-02" db="EMBL/GenBank/DDBJ databases">
        <title>Genome sequence of the basidiomycete white-rot fungus Phlebia centrifuga.</title>
        <authorList>
            <person name="Granchi Z."/>
            <person name="Peng M."/>
            <person name="de Vries R.P."/>
            <person name="Hilden K."/>
            <person name="Makela M.R."/>
            <person name="Grigoriev I."/>
            <person name="Riley R."/>
        </authorList>
    </citation>
    <scope>NUCLEOTIDE SEQUENCE [LARGE SCALE GENOMIC DNA]</scope>
    <source>
        <strain evidence="1 2">FBCC195</strain>
    </source>
</reference>
<name>A0A2R6RLJ8_9APHY</name>
<dbReference type="AlphaFoldDB" id="A0A2R6RLJ8"/>
<comment type="caution">
    <text evidence="1">The sequence shown here is derived from an EMBL/GenBank/DDBJ whole genome shotgun (WGS) entry which is preliminary data.</text>
</comment>
<feature type="non-terminal residue" evidence="1">
    <location>
        <position position="1"/>
    </location>
</feature>
<dbReference type="Proteomes" id="UP000186601">
    <property type="component" value="Unassembled WGS sequence"/>
</dbReference>
<evidence type="ECO:0000313" key="2">
    <source>
        <dbReference type="Proteomes" id="UP000186601"/>
    </source>
</evidence>
<dbReference type="EMBL" id="MLYV02000237">
    <property type="protein sequence ID" value="PSS30892.1"/>
    <property type="molecule type" value="Genomic_DNA"/>
</dbReference>
<proteinExistence type="predicted"/>
<organism evidence="1 2">
    <name type="scientific">Hermanssonia centrifuga</name>
    <dbReference type="NCBI Taxonomy" id="98765"/>
    <lineage>
        <taxon>Eukaryota</taxon>
        <taxon>Fungi</taxon>
        <taxon>Dikarya</taxon>
        <taxon>Basidiomycota</taxon>
        <taxon>Agaricomycotina</taxon>
        <taxon>Agaricomycetes</taxon>
        <taxon>Polyporales</taxon>
        <taxon>Meruliaceae</taxon>
        <taxon>Hermanssonia</taxon>
    </lineage>
</organism>
<evidence type="ECO:0000313" key="1">
    <source>
        <dbReference type="EMBL" id="PSS30892.1"/>
    </source>
</evidence>
<keyword evidence="2" id="KW-1185">Reference proteome</keyword>
<gene>
    <name evidence="1" type="ORF">PHLCEN_2v2571</name>
</gene>
<sequence length="131" mass="14840">IPGSPSSASSAGNLTTIEYPPRTKLDLRVVVWSECKALIVIEKNVPTTFRFIDLKKISELVGAEANLKLKIWSDDRAEWVSRGCDEVMTMGQGHFSLLARREEVDRIDRDQWLQEVQRLQDGLRALEVATE</sequence>